<organism evidence="6 7">
    <name type="scientific">Paramecium octaurelia</name>
    <dbReference type="NCBI Taxonomy" id="43137"/>
    <lineage>
        <taxon>Eukaryota</taxon>
        <taxon>Sar</taxon>
        <taxon>Alveolata</taxon>
        <taxon>Ciliophora</taxon>
        <taxon>Intramacronucleata</taxon>
        <taxon>Oligohymenophorea</taxon>
        <taxon>Peniculida</taxon>
        <taxon>Parameciidae</taxon>
        <taxon>Paramecium</taxon>
    </lineage>
</organism>
<dbReference type="GO" id="GO:0016020">
    <property type="term" value="C:membrane"/>
    <property type="evidence" value="ECO:0007669"/>
    <property type="project" value="UniProtKB-SubCell"/>
</dbReference>
<dbReference type="OMA" id="FCQEIND"/>
<evidence type="ECO:0000313" key="7">
    <source>
        <dbReference type="Proteomes" id="UP000683925"/>
    </source>
</evidence>
<feature type="transmembrane region" description="Helical" evidence="5">
    <location>
        <begin position="499"/>
        <end position="522"/>
    </location>
</feature>
<accession>A0A8S1SUJ3</accession>
<dbReference type="EMBL" id="CAJJDP010000014">
    <property type="protein sequence ID" value="CAD8142837.1"/>
    <property type="molecule type" value="Genomic_DNA"/>
</dbReference>
<reference evidence="6" key="1">
    <citation type="submission" date="2021-01" db="EMBL/GenBank/DDBJ databases">
        <authorList>
            <consortium name="Genoscope - CEA"/>
            <person name="William W."/>
        </authorList>
    </citation>
    <scope>NUCLEOTIDE SEQUENCE</scope>
</reference>
<dbReference type="Pfam" id="PF05277">
    <property type="entry name" value="DUF726"/>
    <property type="match status" value="1"/>
</dbReference>
<proteinExistence type="predicted"/>
<evidence type="ECO:0000256" key="1">
    <source>
        <dbReference type="ARBA" id="ARBA00004141"/>
    </source>
</evidence>
<comment type="subcellular location">
    <subcellularLocation>
        <location evidence="1">Membrane</location>
        <topology evidence="1">Multi-pass membrane protein</topology>
    </subcellularLocation>
</comment>
<dbReference type="Proteomes" id="UP000683925">
    <property type="component" value="Unassembled WGS sequence"/>
</dbReference>
<evidence type="ECO:0000256" key="5">
    <source>
        <dbReference type="SAM" id="Phobius"/>
    </source>
</evidence>
<feature type="transmembrane region" description="Helical" evidence="5">
    <location>
        <begin position="556"/>
        <end position="573"/>
    </location>
</feature>
<keyword evidence="7" id="KW-1185">Reference proteome</keyword>
<dbReference type="PANTHER" id="PTHR17920:SF3">
    <property type="entry name" value="TRANSMEMBRANE AND COILED-COIL DOMAIN-CONTAINING PROTEIN 4"/>
    <property type="match status" value="1"/>
</dbReference>
<dbReference type="OrthoDB" id="277931at2759"/>
<evidence type="ECO:0000256" key="4">
    <source>
        <dbReference type="ARBA" id="ARBA00023136"/>
    </source>
</evidence>
<sequence length="688" mass="80907">MIQLQEALFGKDIESAIVNNEDEINFLAQYVLQKINVLEVQDQNSFNNQSTFAYKFGSVYIDTCNQIEKQFNHKSKHNYLLYKQKIEIVIAKKVRKIAKEKQNSLYLQLLQPLKQKYQKFDITLSKKKNIISLNEEYQQSQMKFVQSIYQFQPKCMNWVLIKFEEKLKKKLIYQTIEIQKAITQKQYYKPIVKYYVENYLINQKFQMLNKTVIIQLIEFAYQMNKSKFQDVQLGFQKFILELSSIQYLQLNQDDINQIFNQKEQRIQKYFFENFSVKQTMELIIELFILLSGFKYNNKSMYIEKYQPSSHAFLLKFCQEINDGRWEFTNSQILKLADKVLGKIHYQIVQQLNEKSTNIVVLNIKNKKEKIQIELFGQNREALSKFRSKNQAYYFSSLYQNNDRQDKIDDILSDKFTKFISNIEQLKPQDLKRYAKPEMFYLQSLSGGKLRSNVITIFVNGFITQSDQKVANLWPFNQDSYLETLVLGWSASCYKSILKYGGLVSLFASSLLGFAIFGIVGLASKTLMQFNEAYKEAKIVGKYLAYFLEQNYLGTKSINLIGFSLGTVIVYYCLKQLIKLQKKEKYQIIHNVLMMGGVADKNLLSKLDYRCISGTFHNVYGEQDNVLQYALPVYNKAIKPCGLNSVESMYPNVKNHNFTQKVTGHLKYQGEIIKEILKLTNFDDQYLIF</sequence>
<protein>
    <recommendedName>
        <fullName evidence="8">Transmembrane protein</fullName>
    </recommendedName>
</protein>
<keyword evidence="3 5" id="KW-1133">Transmembrane helix</keyword>
<dbReference type="InterPro" id="IPR007941">
    <property type="entry name" value="DUF726"/>
</dbReference>
<evidence type="ECO:0000256" key="2">
    <source>
        <dbReference type="ARBA" id="ARBA00022692"/>
    </source>
</evidence>
<dbReference type="AlphaFoldDB" id="A0A8S1SUJ3"/>
<comment type="caution">
    <text evidence="6">The sequence shown here is derived from an EMBL/GenBank/DDBJ whole genome shotgun (WGS) entry which is preliminary data.</text>
</comment>
<evidence type="ECO:0000313" key="6">
    <source>
        <dbReference type="EMBL" id="CAD8142837.1"/>
    </source>
</evidence>
<evidence type="ECO:0000256" key="3">
    <source>
        <dbReference type="ARBA" id="ARBA00022989"/>
    </source>
</evidence>
<dbReference type="PANTHER" id="PTHR17920">
    <property type="entry name" value="TRANSMEMBRANE AND COILED-COIL DOMAIN-CONTAINING PROTEIN 4 TMCO4"/>
    <property type="match status" value="1"/>
</dbReference>
<keyword evidence="2 5" id="KW-0812">Transmembrane</keyword>
<evidence type="ECO:0008006" key="8">
    <source>
        <dbReference type="Google" id="ProtNLM"/>
    </source>
</evidence>
<gene>
    <name evidence="6" type="ORF">POCTA_138.1.T0140178</name>
</gene>
<name>A0A8S1SUJ3_PAROT</name>
<keyword evidence="4 5" id="KW-0472">Membrane</keyword>